<evidence type="ECO:0000256" key="1">
    <source>
        <dbReference type="ARBA" id="ARBA00022737"/>
    </source>
</evidence>
<dbReference type="PANTHER" id="PTHR45613:SF452">
    <property type="entry name" value="OS02G0582300 PROTEIN"/>
    <property type="match status" value="1"/>
</dbReference>
<dbReference type="InterPro" id="IPR002885">
    <property type="entry name" value="PPR_rpt"/>
</dbReference>
<dbReference type="Gene3D" id="1.25.40.10">
    <property type="entry name" value="Tetratricopeptide repeat domain"/>
    <property type="match status" value="4"/>
</dbReference>
<evidence type="ECO:0000256" key="2">
    <source>
        <dbReference type="PROSITE-ProRule" id="PRU00708"/>
    </source>
</evidence>
<reference evidence="4" key="1">
    <citation type="journal article" date="2019" name="Gigascience">
        <title>De novo genome assembly of the endangered Acer yangbiense, a plant species with extremely small populations endemic to Yunnan Province, China.</title>
        <authorList>
            <person name="Yang J."/>
            <person name="Wariss H.M."/>
            <person name="Tao L."/>
            <person name="Zhang R."/>
            <person name="Yun Q."/>
            <person name="Hollingsworth P."/>
            <person name="Dao Z."/>
            <person name="Luo G."/>
            <person name="Guo H."/>
            <person name="Ma Y."/>
            <person name="Sun W."/>
        </authorList>
    </citation>
    <scope>NUCLEOTIDE SEQUENCE [LARGE SCALE GENOMIC DNA]</scope>
    <source>
        <strain evidence="4">cv. Malutang</strain>
    </source>
</reference>
<feature type="repeat" description="PPR" evidence="2">
    <location>
        <begin position="236"/>
        <end position="270"/>
    </location>
</feature>
<feature type="repeat" description="PPR" evidence="2">
    <location>
        <begin position="341"/>
        <end position="376"/>
    </location>
</feature>
<feature type="repeat" description="PPR" evidence="2">
    <location>
        <begin position="133"/>
        <end position="167"/>
    </location>
</feature>
<evidence type="ECO:0000313" key="4">
    <source>
        <dbReference type="Proteomes" id="UP000323000"/>
    </source>
</evidence>
<feature type="repeat" description="PPR" evidence="2">
    <location>
        <begin position="306"/>
        <end position="340"/>
    </location>
</feature>
<feature type="repeat" description="PPR" evidence="2">
    <location>
        <begin position="271"/>
        <end position="305"/>
    </location>
</feature>
<dbReference type="Pfam" id="PF13041">
    <property type="entry name" value="PPR_2"/>
    <property type="match status" value="3"/>
</dbReference>
<dbReference type="EMBL" id="VAHF01000008">
    <property type="protein sequence ID" value="TXG56111.1"/>
    <property type="molecule type" value="Genomic_DNA"/>
</dbReference>
<keyword evidence="4" id="KW-1185">Reference proteome</keyword>
<gene>
    <name evidence="3" type="ORF">EZV62_017424</name>
</gene>
<accession>A0A5C7HGK6</accession>
<dbReference type="Pfam" id="PF12854">
    <property type="entry name" value="PPR_1"/>
    <property type="match status" value="1"/>
</dbReference>
<protein>
    <recommendedName>
        <fullName evidence="5">Pentacotripeptide-repeat region of PRORP domain-containing protein</fullName>
    </recommendedName>
</protein>
<dbReference type="AlphaFoldDB" id="A0A5C7HGK6"/>
<dbReference type="NCBIfam" id="TIGR00756">
    <property type="entry name" value="PPR"/>
    <property type="match status" value="7"/>
</dbReference>
<dbReference type="PANTHER" id="PTHR45613">
    <property type="entry name" value="PENTATRICOPEPTIDE REPEAT-CONTAINING PROTEIN"/>
    <property type="match status" value="1"/>
</dbReference>
<sequence length="515" mass="59411">MTFHLQKCLKNTRIILKPSVSCTLFHSSSETWSHAPSCSPLESSHSFGASLDGQQVQCVDSIRQSDVDLLIKRVRVGSSVDEVFQVLTQDDVSNSVLLSHTLVDKLLRRFKDDWKSALGVFRWAGSCPGYEHTPELYSMMVDILGKAKQMDRMWELMEEMNKHHFVTPDTVAKAMRRFAGAEQWEDAVRTFDKLETFGLEKNTETMNLLLDTLCKEYKVEHAREIYLQLKSHIAPNAHTFNIFINGWCKVNRVEEAHWTLQEMKGHGCHPCVISYSTIIQFYCRQYSYSKIYELLDEMQAQGCPPNVVTYTTVMCYLTKAQEFEEAIQIAERMKTAGCKPDTHFYNALIHTLRQAGRVEEAVHVFEVEMPRNGLTPNTSTYNTMIAMFCYHRQEEKAFDILGKMENSKHCKPDAQTFYPLLKSCFRTGNIDSCLSQLLDDMVNMHHLSFDLSTYTLLIHGFCRSNNCVRAYQMFDEMISQEMTPKYTTCRLLLAEVKLHNMNEAAEKIEDVMKKL</sequence>
<feature type="repeat" description="PPR" evidence="2">
    <location>
        <begin position="377"/>
        <end position="411"/>
    </location>
</feature>
<dbReference type="Pfam" id="PF01535">
    <property type="entry name" value="PPR"/>
    <property type="match status" value="1"/>
</dbReference>
<comment type="caution">
    <text evidence="3">The sequence shown here is derived from an EMBL/GenBank/DDBJ whole genome shotgun (WGS) entry which is preliminary data.</text>
</comment>
<dbReference type="Proteomes" id="UP000323000">
    <property type="component" value="Chromosome 8"/>
</dbReference>
<dbReference type="OrthoDB" id="185373at2759"/>
<proteinExistence type="predicted"/>
<organism evidence="3 4">
    <name type="scientific">Acer yangbiense</name>
    <dbReference type="NCBI Taxonomy" id="1000413"/>
    <lineage>
        <taxon>Eukaryota</taxon>
        <taxon>Viridiplantae</taxon>
        <taxon>Streptophyta</taxon>
        <taxon>Embryophyta</taxon>
        <taxon>Tracheophyta</taxon>
        <taxon>Spermatophyta</taxon>
        <taxon>Magnoliopsida</taxon>
        <taxon>eudicotyledons</taxon>
        <taxon>Gunneridae</taxon>
        <taxon>Pentapetalae</taxon>
        <taxon>rosids</taxon>
        <taxon>malvids</taxon>
        <taxon>Sapindales</taxon>
        <taxon>Sapindaceae</taxon>
        <taxon>Hippocastanoideae</taxon>
        <taxon>Acereae</taxon>
        <taxon>Acer</taxon>
    </lineage>
</organism>
<keyword evidence="1" id="KW-0677">Repeat</keyword>
<dbReference type="PROSITE" id="PS51375">
    <property type="entry name" value="PPR"/>
    <property type="match status" value="7"/>
</dbReference>
<name>A0A5C7HGK6_9ROSI</name>
<evidence type="ECO:0008006" key="5">
    <source>
        <dbReference type="Google" id="ProtNLM"/>
    </source>
</evidence>
<evidence type="ECO:0000313" key="3">
    <source>
        <dbReference type="EMBL" id="TXG56111.1"/>
    </source>
</evidence>
<dbReference type="SUPFAM" id="SSF48452">
    <property type="entry name" value="TPR-like"/>
    <property type="match status" value="1"/>
</dbReference>
<feature type="repeat" description="PPR" evidence="2">
    <location>
        <begin position="450"/>
        <end position="484"/>
    </location>
</feature>
<dbReference type="InterPro" id="IPR011990">
    <property type="entry name" value="TPR-like_helical_dom_sf"/>
</dbReference>